<dbReference type="Gene3D" id="4.10.240.10">
    <property type="entry name" value="Zn(2)-C6 fungal-type DNA-binding domain"/>
    <property type="match status" value="1"/>
</dbReference>
<accession>A0A9N9VJA9</accession>
<feature type="compositionally biased region" description="Polar residues" evidence="7">
    <location>
        <begin position="88"/>
        <end position="98"/>
    </location>
</feature>
<dbReference type="GO" id="GO:0005634">
    <property type="term" value="C:nucleus"/>
    <property type="evidence" value="ECO:0007669"/>
    <property type="project" value="UniProtKB-SubCell"/>
</dbReference>
<keyword evidence="5" id="KW-0804">Transcription</keyword>
<dbReference type="GO" id="GO:0000981">
    <property type="term" value="F:DNA-binding transcription factor activity, RNA polymerase II-specific"/>
    <property type="evidence" value="ECO:0007669"/>
    <property type="project" value="InterPro"/>
</dbReference>
<keyword evidence="6" id="KW-0539">Nucleus</keyword>
<dbReference type="Pfam" id="PF00172">
    <property type="entry name" value="Zn_clus"/>
    <property type="match status" value="1"/>
</dbReference>
<dbReference type="Gene3D" id="3.10.450.50">
    <property type="match status" value="1"/>
</dbReference>
<gene>
    <name evidence="9" type="ORF">CRHIZ90672A_00015849</name>
</gene>
<dbReference type="GO" id="GO:0003677">
    <property type="term" value="F:DNA binding"/>
    <property type="evidence" value="ECO:0007669"/>
    <property type="project" value="UniProtKB-KW"/>
</dbReference>
<reference evidence="9" key="1">
    <citation type="submission" date="2021-10" db="EMBL/GenBank/DDBJ databases">
        <authorList>
            <person name="Piombo E."/>
        </authorList>
    </citation>
    <scope>NUCLEOTIDE SEQUENCE</scope>
</reference>
<feature type="domain" description="Zn(2)-C6 fungal-type" evidence="8">
    <location>
        <begin position="10"/>
        <end position="38"/>
    </location>
</feature>
<dbReference type="InterPro" id="IPR032710">
    <property type="entry name" value="NTF2-like_dom_sf"/>
</dbReference>
<dbReference type="InterPro" id="IPR007219">
    <property type="entry name" value="XnlR_reg_dom"/>
</dbReference>
<evidence type="ECO:0000256" key="2">
    <source>
        <dbReference type="ARBA" id="ARBA00022723"/>
    </source>
</evidence>
<evidence type="ECO:0000256" key="5">
    <source>
        <dbReference type="ARBA" id="ARBA00023163"/>
    </source>
</evidence>
<name>A0A9N9VJA9_9HYPO</name>
<dbReference type="SUPFAM" id="SSF57701">
    <property type="entry name" value="Zn2/Cys6 DNA-binding domain"/>
    <property type="match status" value="1"/>
</dbReference>
<feature type="region of interest" description="Disordered" evidence="7">
    <location>
        <begin position="72"/>
        <end position="102"/>
    </location>
</feature>
<proteinExistence type="predicted"/>
<dbReference type="AlphaFoldDB" id="A0A9N9VJA9"/>
<dbReference type="InterPro" id="IPR050815">
    <property type="entry name" value="TF_fung"/>
</dbReference>
<evidence type="ECO:0000256" key="4">
    <source>
        <dbReference type="ARBA" id="ARBA00023125"/>
    </source>
</evidence>
<evidence type="ECO:0000256" key="6">
    <source>
        <dbReference type="ARBA" id="ARBA00023242"/>
    </source>
</evidence>
<keyword evidence="10" id="KW-1185">Reference proteome</keyword>
<dbReference type="CDD" id="cd12148">
    <property type="entry name" value="fungal_TF_MHR"/>
    <property type="match status" value="1"/>
</dbReference>
<comment type="caution">
    <text evidence="9">The sequence shown here is derived from an EMBL/GenBank/DDBJ whole genome shotgun (WGS) entry which is preliminary data.</text>
</comment>
<comment type="subcellular location">
    <subcellularLocation>
        <location evidence="1">Nucleus</location>
    </subcellularLocation>
</comment>
<sequence>MSTIQRPSRPCKECQRRKLRCDAQQPKCGLCQRARVPCEASPAGKRGPKRGHLDALRNRLVQLEETLQNRLDSEQHPQEHAQALHYSPGSTDASQSTDFLRGDVGYGDPLPQAFMLPGPSMAGDADTLGLGPFPFPDLAVSLPQIDRGTHAELDQLYFDRVHPSFPILHKRRYLNWSKSTAKSRSQTCLQQVMWILATLLSTQSRDLINPLYSRVKQDIDLIIMDTGPCQLELVQAWTLLTVCELMRALYGQAWASAGRMFRLLQGLRYHEIDSPRKDPVASEGMIDPIRTEEKRRVFWMAFLIDHLLSIRNRWPICTRLPISDHAFQAAQLGSSTFLSQAVTEPPSSDTCSFNECIIIATLSGRGLLRDVHGTISEAYGGSGQIHIDHDEWLNLVLATRNQALRQRNDSDRMGTFAQILGQVTEILFCKSLMTMNKNSSTESCTQEYRCRVLRAAEKIVLFAADLTALHFSMVHPFMFIPLFVTAEFLYENRALGDGAFLTQLRSLVDVFGQLTNVNDHERSYLDLLSRSCQQNIAIMPATTCVELKRIARDFLEALEDPNDPTKAQAVASADLSVTHESYPSTEGLEQFLSGWAKAKQFMPNFRMELVDMVAEVDASGSGGKVWVFSKVTGGGGGTDRDSIDMMSINGEGKVWKTKDVQRITSKH</sequence>
<evidence type="ECO:0000259" key="8">
    <source>
        <dbReference type="PROSITE" id="PS50048"/>
    </source>
</evidence>
<dbReference type="PANTHER" id="PTHR47338">
    <property type="entry name" value="ZN(II)2CYS6 TRANSCRIPTION FACTOR (EUROFUNG)-RELATED"/>
    <property type="match status" value="1"/>
</dbReference>
<dbReference type="SUPFAM" id="SSF54427">
    <property type="entry name" value="NTF2-like"/>
    <property type="match status" value="1"/>
</dbReference>
<dbReference type="EMBL" id="CABFNQ020000727">
    <property type="protein sequence ID" value="CAH0027377.1"/>
    <property type="molecule type" value="Genomic_DNA"/>
</dbReference>
<dbReference type="PANTHER" id="PTHR47338:SF3">
    <property type="entry name" value="C6 FINGER DOMAIN TRANSCRIPTION FACTOR DBAA-RELATED"/>
    <property type="match status" value="1"/>
</dbReference>
<protein>
    <recommendedName>
        <fullName evidence="8">Zn(2)-C6 fungal-type domain-containing protein</fullName>
    </recommendedName>
</protein>
<evidence type="ECO:0000256" key="3">
    <source>
        <dbReference type="ARBA" id="ARBA00023015"/>
    </source>
</evidence>
<organism evidence="9 10">
    <name type="scientific">Clonostachys rhizophaga</name>
    <dbReference type="NCBI Taxonomy" id="160324"/>
    <lineage>
        <taxon>Eukaryota</taxon>
        <taxon>Fungi</taxon>
        <taxon>Dikarya</taxon>
        <taxon>Ascomycota</taxon>
        <taxon>Pezizomycotina</taxon>
        <taxon>Sordariomycetes</taxon>
        <taxon>Hypocreomycetidae</taxon>
        <taxon>Hypocreales</taxon>
        <taxon>Bionectriaceae</taxon>
        <taxon>Clonostachys</taxon>
    </lineage>
</organism>
<dbReference type="Proteomes" id="UP000696573">
    <property type="component" value="Unassembled WGS sequence"/>
</dbReference>
<dbReference type="GO" id="GO:0008270">
    <property type="term" value="F:zinc ion binding"/>
    <property type="evidence" value="ECO:0007669"/>
    <property type="project" value="InterPro"/>
</dbReference>
<dbReference type="InterPro" id="IPR001138">
    <property type="entry name" value="Zn2Cys6_DnaBD"/>
</dbReference>
<dbReference type="GO" id="GO:0006351">
    <property type="term" value="P:DNA-templated transcription"/>
    <property type="evidence" value="ECO:0007669"/>
    <property type="project" value="InterPro"/>
</dbReference>
<evidence type="ECO:0000256" key="7">
    <source>
        <dbReference type="SAM" id="MobiDB-lite"/>
    </source>
</evidence>
<dbReference type="OrthoDB" id="3037908at2759"/>
<keyword evidence="2" id="KW-0479">Metal-binding</keyword>
<dbReference type="CDD" id="cd00067">
    <property type="entry name" value="GAL4"/>
    <property type="match status" value="1"/>
</dbReference>
<evidence type="ECO:0000313" key="10">
    <source>
        <dbReference type="Proteomes" id="UP000696573"/>
    </source>
</evidence>
<evidence type="ECO:0000256" key="1">
    <source>
        <dbReference type="ARBA" id="ARBA00004123"/>
    </source>
</evidence>
<dbReference type="Pfam" id="PF04082">
    <property type="entry name" value="Fungal_trans"/>
    <property type="match status" value="1"/>
</dbReference>
<evidence type="ECO:0000313" key="9">
    <source>
        <dbReference type="EMBL" id="CAH0027377.1"/>
    </source>
</evidence>
<keyword evidence="3" id="KW-0805">Transcription regulation</keyword>
<dbReference type="PROSITE" id="PS50048">
    <property type="entry name" value="ZN2_CY6_FUNGAL_2"/>
    <property type="match status" value="1"/>
</dbReference>
<keyword evidence="4" id="KW-0238">DNA-binding</keyword>
<dbReference type="InterPro" id="IPR036864">
    <property type="entry name" value="Zn2-C6_fun-type_DNA-bd_sf"/>
</dbReference>
<dbReference type="SMART" id="SM00066">
    <property type="entry name" value="GAL4"/>
    <property type="match status" value="1"/>
</dbReference>